<keyword evidence="1" id="KW-0812">Transmembrane</keyword>
<protein>
    <submittedName>
        <fullName evidence="2">Uncharacterized protein</fullName>
    </submittedName>
</protein>
<feature type="non-terminal residue" evidence="2">
    <location>
        <position position="1"/>
    </location>
</feature>
<comment type="caution">
    <text evidence="2">The sequence shown here is derived from an EMBL/GenBank/DDBJ whole genome shotgun (WGS) entry which is preliminary data.</text>
</comment>
<dbReference type="SUPFAM" id="SSF52047">
    <property type="entry name" value="RNI-like"/>
    <property type="match status" value="1"/>
</dbReference>
<evidence type="ECO:0000256" key="1">
    <source>
        <dbReference type="SAM" id="Phobius"/>
    </source>
</evidence>
<gene>
    <name evidence="2" type="ORF">MKW94_010427</name>
</gene>
<dbReference type="AlphaFoldDB" id="A0AA41UYJ2"/>
<accession>A0AA41UYJ2</accession>
<evidence type="ECO:0000313" key="2">
    <source>
        <dbReference type="EMBL" id="MCL7027635.1"/>
    </source>
</evidence>
<dbReference type="Gene3D" id="3.80.10.10">
    <property type="entry name" value="Ribonuclease Inhibitor"/>
    <property type="match status" value="1"/>
</dbReference>
<keyword evidence="1" id="KW-1133">Transmembrane helix</keyword>
<proteinExistence type="predicted"/>
<keyword evidence="1" id="KW-0472">Membrane</keyword>
<name>A0AA41UYJ2_PAPNU</name>
<dbReference type="InterPro" id="IPR032675">
    <property type="entry name" value="LRR_dom_sf"/>
</dbReference>
<dbReference type="EMBL" id="JAJJMA010070384">
    <property type="protein sequence ID" value="MCL7027635.1"/>
    <property type="molecule type" value="Genomic_DNA"/>
</dbReference>
<organism evidence="2 3">
    <name type="scientific">Papaver nudicaule</name>
    <name type="common">Iceland poppy</name>
    <dbReference type="NCBI Taxonomy" id="74823"/>
    <lineage>
        <taxon>Eukaryota</taxon>
        <taxon>Viridiplantae</taxon>
        <taxon>Streptophyta</taxon>
        <taxon>Embryophyta</taxon>
        <taxon>Tracheophyta</taxon>
        <taxon>Spermatophyta</taxon>
        <taxon>Magnoliopsida</taxon>
        <taxon>Ranunculales</taxon>
        <taxon>Papaveraceae</taxon>
        <taxon>Papaveroideae</taxon>
        <taxon>Papaver</taxon>
    </lineage>
</organism>
<keyword evidence="3" id="KW-1185">Reference proteome</keyword>
<sequence>DLREVDLQENEVEDLRGQWLSCFPDSCTSLVTLNFTCLKGEVNSGDPERLVARCPNLRSLRHWAMHVNSVVADVILIFAGIICFCNWYGNEGETL</sequence>
<evidence type="ECO:0000313" key="3">
    <source>
        <dbReference type="Proteomes" id="UP001177140"/>
    </source>
</evidence>
<reference evidence="2" key="1">
    <citation type="submission" date="2022-03" db="EMBL/GenBank/DDBJ databases">
        <title>A functionally conserved STORR gene fusion in Papaver species that diverged 16.8 million years ago.</title>
        <authorList>
            <person name="Catania T."/>
        </authorList>
    </citation>
    <scope>NUCLEOTIDE SEQUENCE</scope>
    <source>
        <strain evidence="2">S-191538</strain>
    </source>
</reference>
<feature type="non-terminal residue" evidence="2">
    <location>
        <position position="95"/>
    </location>
</feature>
<dbReference type="Proteomes" id="UP001177140">
    <property type="component" value="Unassembled WGS sequence"/>
</dbReference>
<feature type="transmembrane region" description="Helical" evidence="1">
    <location>
        <begin position="67"/>
        <end position="89"/>
    </location>
</feature>